<dbReference type="InterPro" id="IPR051395">
    <property type="entry name" value="Cytochrome_c_Peroxidase/MauG"/>
</dbReference>
<dbReference type="AlphaFoldDB" id="A0A7H0VHQ8"/>
<evidence type="ECO:0000256" key="2">
    <source>
        <dbReference type="ARBA" id="ARBA00022617"/>
    </source>
</evidence>
<dbReference type="InterPro" id="IPR004852">
    <property type="entry name" value="Di-haem_cyt_c_peroxidsae"/>
</dbReference>
<comment type="subcellular location">
    <subcellularLocation>
        <location evidence="1">Cell envelope</location>
    </subcellularLocation>
</comment>
<dbReference type="PANTHER" id="PTHR30600">
    <property type="entry name" value="CYTOCHROME C PEROXIDASE-RELATED"/>
    <property type="match status" value="1"/>
</dbReference>
<keyword evidence="6 7" id="KW-0408">Iron</keyword>
<keyword evidence="5" id="KW-0560">Oxidoreductase</keyword>
<dbReference type="KEGG" id="chyd:H4K34_05300"/>
<dbReference type="EMBL" id="CP060139">
    <property type="protein sequence ID" value="QNR25256.1"/>
    <property type="molecule type" value="Genomic_DNA"/>
</dbReference>
<evidence type="ECO:0000256" key="5">
    <source>
        <dbReference type="ARBA" id="ARBA00023002"/>
    </source>
</evidence>
<evidence type="ECO:0000256" key="3">
    <source>
        <dbReference type="ARBA" id="ARBA00022723"/>
    </source>
</evidence>
<dbReference type="SUPFAM" id="SSF46626">
    <property type="entry name" value="Cytochrome c"/>
    <property type="match status" value="2"/>
</dbReference>
<proteinExistence type="predicted"/>
<evidence type="ECO:0000256" key="1">
    <source>
        <dbReference type="ARBA" id="ARBA00004196"/>
    </source>
</evidence>
<keyword evidence="9" id="KW-0575">Peroxidase</keyword>
<evidence type="ECO:0000313" key="10">
    <source>
        <dbReference type="Proteomes" id="UP000516305"/>
    </source>
</evidence>
<dbReference type="GO" id="GO:0046872">
    <property type="term" value="F:metal ion binding"/>
    <property type="evidence" value="ECO:0007669"/>
    <property type="project" value="UniProtKB-KW"/>
</dbReference>
<dbReference type="PANTHER" id="PTHR30600:SF10">
    <property type="entry name" value="BLL6722 PROTEIN"/>
    <property type="match status" value="1"/>
</dbReference>
<dbReference type="GO" id="GO:0020037">
    <property type="term" value="F:heme binding"/>
    <property type="evidence" value="ECO:0007669"/>
    <property type="project" value="InterPro"/>
</dbReference>
<dbReference type="Pfam" id="PF03150">
    <property type="entry name" value="CCP_MauG"/>
    <property type="match status" value="1"/>
</dbReference>
<keyword evidence="3 7" id="KW-0479">Metal-binding</keyword>
<dbReference type="GO" id="GO:0009055">
    <property type="term" value="F:electron transfer activity"/>
    <property type="evidence" value="ECO:0007669"/>
    <property type="project" value="InterPro"/>
</dbReference>
<evidence type="ECO:0000256" key="6">
    <source>
        <dbReference type="ARBA" id="ARBA00023004"/>
    </source>
</evidence>
<sequence length="282" mass="31655">MERIALGRKLYYDSTLSNDGRACASCHIQAQGFTKSSQNVMPVLHHANLAWKNRYMWDGSKSGSLEELMYFEVTEFFNTNVSKFNSHPEYPELFEEAYNSSTITAEDLAKALAQFVRTLISANSKYDQVMSGEATFTELEVKGHAIFTGERGSCYHCHIPPLFTDNRVHNIGLDSTYEIPANQGYFHSSGDSSHLGHMRTANLRNIGLRSSFMHDGRFNDLKQVLEHYSNGVKQSPSLDPVMIKSNGSAKLHFTTEEIEALEAFLNTLTDSTFISNPELSEA</sequence>
<dbReference type="RefSeq" id="WP_210759783.1">
    <property type="nucleotide sequence ID" value="NZ_CP060139.1"/>
</dbReference>
<dbReference type="GO" id="GO:0030313">
    <property type="term" value="C:cell envelope"/>
    <property type="evidence" value="ECO:0007669"/>
    <property type="project" value="UniProtKB-SubCell"/>
</dbReference>
<evidence type="ECO:0000256" key="7">
    <source>
        <dbReference type="PROSITE-ProRule" id="PRU00433"/>
    </source>
</evidence>
<evidence type="ECO:0000313" key="9">
    <source>
        <dbReference type="EMBL" id="QNR25256.1"/>
    </source>
</evidence>
<name>A0A7H0VHQ8_9FLAO</name>
<keyword evidence="2 7" id="KW-0349">Heme</keyword>
<gene>
    <name evidence="9" type="ORF">H4K34_05300</name>
</gene>
<evidence type="ECO:0000259" key="8">
    <source>
        <dbReference type="PROSITE" id="PS51007"/>
    </source>
</evidence>
<reference evidence="9 10" key="1">
    <citation type="submission" date="2020-08" db="EMBL/GenBank/DDBJ databases">
        <title>Croceimicrobium hydrocarbonivorans gen. nov., sp. nov., a novel marine bacterium isolated from a bacterial consortium that degrades polyethylene terephthalate.</title>
        <authorList>
            <person name="Liu R."/>
        </authorList>
    </citation>
    <scope>NUCLEOTIDE SEQUENCE [LARGE SCALE GENOMIC DNA]</scope>
    <source>
        <strain evidence="9 10">A20-9</strain>
    </source>
</reference>
<keyword evidence="10" id="KW-1185">Reference proteome</keyword>
<organism evidence="9 10">
    <name type="scientific">Croceimicrobium hydrocarbonivorans</name>
    <dbReference type="NCBI Taxonomy" id="2761580"/>
    <lineage>
        <taxon>Bacteria</taxon>
        <taxon>Pseudomonadati</taxon>
        <taxon>Bacteroidota</taxon>
        <taxon>Flavobacteriia</taxon>
        <taxon>Flavobacteriales</taxon>
        <taxon>Owenweeksiaceae</taxon>
        <taxon>Croceimicrobium</taxon>
    </lineage>
</organism>
<dbReference type="InterPro" id="IPR009056">
    <property type="entry name" value="Cyt_c-like_dom"/>
</dbReference>
<evidence type="ECO:0000256" key="4">
    <source>
        <dbReference type="ARBA" id="ARBA00022729"/>
    </source>
</evidence>
<dbReference type="Gene3D" id="1.10.760.10">
    <property type="entry name" value="Cytochrome c-like domain"/>
    <property type="match status" value="2"/>
</dbReference>
<keyword evidence="4" id="KW-0732">Signal</keyword>
<accession>A0A7H0VHQ8</accession>
<dbReference type="GO" id="GO:0004130">
    <property type="term" value="F:cytochrome-c peroxidase activity"/>
    <property type="evidence" value="ECO:0007669"/>
    <property type="project" value="TreeGrafter"/>
</dbReference>
<dbReference type="InterPro" id="IPR036909">
    <property type="entry name" value="Cyt_c-like_dom_sf"/>
</dbReference>
<feature type="domain" description="Cytochrome c" evidence="8">
    <location>
        <begin position="138"/>
        <end position="269"/>
    </location>
</feature>
<protein>
    <submittedName>
        <fullName evidence="9">Cytochrome-c peroxidase</fullName>
    </submittedName>
</protein>
<dbReference type="PROSITE" id="PS51007">
    <property type="entry name" value="CYTC"/>
    <property type="match status" value="1"/>
</dbReference>
<dbReference type="Proteomes" id="UP000516305">
    <property type="component" value="Chromosome"/>
</dbReference>